<sequence length="194" mass="21140">MALSWVPDATEDGEAAASFIPNLLSRHSFLAFVVRAASQDPLALPLAAVDLDVDYDRKRPSFSRRLSSVVNLASPHLINIRGSIAVSVVAANRGYEGQSKRLYAHFVFGQSLQKTPAREETDTERVMRVLGTSADASLAATSKPESDGFSSTSPPCSTFTRVDLDAEYDRKQGKSSLPRPGPNSREVRDSSWRL</sequence>
<dbReference type="EMBL" id="JAACJJ010000015">
    <property type="protein sequence ID" value="KAF5324974.1"/>
    <property type="molecule type" value="Genomic_DNA"/>
</dbReference>
<keyword evidence="3" id="KW-1185">Reference proteome</keyword>
<feature type="compositionally biased region" description="Basic and acidic residues" evidence="1">
    <location>
        <begin position="162"/>
        <end position="172"/>
    </location>
</feature>
<evidence type="ECO:0000313" key="3">
    <source>
        <dbReference type="Proteomes" id="UP000567179"/>
    </source>
</evidence>
<comment type="caution">
    <text evidence="2">The sequence shown here is derived from an EMBL/GenBank/DDBJ whole genome shotgun (WGS) entry which is preliminary data.</text>
</comment>
<evidence type="ECO:0000256" key="1">
    <source>
        <dbReference type="SAM" id="MobiDB-lite"/>
    </source>
</evidence>
<gene>
    <name evidence="2" type="ORF">D9619_009836</name>
</gene>
<protein>
    <submittedName>
        <fullName evidence="2">Uncharacterized protein</fullName>
    </submittedName>
</protein>
<feature type="compositionally biased region" description="Low complexity" evidence="1">
    <location>
        <begin position="149"/>
        <end position="160"/>
    </location>
</feature>
<feature type="compositionally biased region" description="Basic and acidic residues" evidence="1">
    <location>
        <begin position="185"/>
        <end position="194"/>
    </location>
</feature>
<feature type="region of interest" description="Disordered" evidence="1">
    <location>
        <begin position="137"/>
        <end position="194"/>
    </location>
</feature>
<proteinExistence type="predicted"/>
<accession>A0A8H5F5Z0</accession>
<evidence type="ECO:0000313" key="2">
    <source>
        <dbReference type="EMBL" id="KAF5324974.1"/>
    </source>
</evidence>
<reference evidence="2 3" key="1">
    <citation type="journal article" date="2020" name="ISME J.">
        <title>Uncovering the hidden diversity of litter-decomposition mechanisms in mushroom-forming fungi.</title>
        <authorList>
            <person name="Floudas D."/>
            <person name="Bentzer J."/>
            <person name="Ahren D."/>
            <person name="Johansson T."/>
            <person name="Persson P."/>
            <person name="Tunlid A."/>
        </authorList>
    </citation>
    <scope>NUCLEOTIDE SEQUENCE [LARGE SCALE GENOMIC DNA]</scope>
    <source>
        <strain evidence="2 3">CBS 101986</strain>
    </source>
</reference>
<dbReference type="AlphaFoldDB" id="A0A8H5F5Z0"/>
<dbReference type="Proteomes" id="UP000567179">
    <property type="component" value="Unassembled WGS sequence"/>
</dbReference>
<name>A0A8H5F5Z0_9AGAR</name>
<organism evidence="2 3">
    <name type="scientific">Psilocybe cf. subviscida</name>
    <dbReference type="NCBI Taxonomy" id="2480587"/>
    <lineage>
        <taxon>Eukaryota</taxon>
        <taxon>Fungi</taxon>
        <taxon>Dikarya</taxon>
        <taxon>Basidiomycota</taxon>
        <taxon>Agaricomycotina</taxon>
        <taxon>Agaricomycetes</taxon>
        <taxon>Agaricomycetidae</taxon>
        <taxon>Agaricales</taxon>
        <taxon>Agaricineae</taxon>
        <taxon>Strophariaceae</taxon>
        <taxon>Psilocybe</taxon>
    </lineage>
</organism>